<accession>A0A410H508</accession>
<keyword evidence="3" id="KW-1185">Reference proteome</keyword>
<proteinExistence type="predicted"/>
<keyword evidence="1" id="KW-0472">Membrane</keyword>
<dbReference type="KEGG" id="htr:EPV75_09490"/>
<evidence type="ECO:0000256" key="1">
    <source>
        <dbReference type="SAM" id="Phobius"/>
    </source>
</evidence>
<sequence length="251" mass="27819">MTELEFRRRLLESPNQLDEAMQAYLAEHPDKAADVKAQKAFEAELKQAMRVTPPEGLEERILLKNRFEEPPQNDGGWFGNLTAFAASFALVAVFAIWQWPLQPGTGSVEHSVENSQEVLLEQAVVDHIIDHAREAPDLMKAQPLDQDEASLQKLFAKVGAVLDKPVDFMSYAGECEVNGQKGLHLVLQEEAGPVTIIVLPGKQLTTMQAFNRSGFQGQMIPVKGAMVAIVGDSYQELAMAQMHFFKAVRFG</sequence>
<dbReference type="Pfam" id="PF11859">
    <property type="entry name" value="DUF3379"/>
    <property type="match status" value="1"/>
</dbReference>
<dbReference type="InterPro" id="IPR021806">
    <property type="entry name" value="DUF3379"/>
</dbReference>
<keyword evidence="1" id="KW-0812">Transmembrane</keyword>
<protein>
    <submittedName>
        <fullName evidence="2">DUF3379 family protein</fullName>
    </submittedName>
</protein>
<name>A0A410H508_9GAMM</name>
<reference evidence="2 3" key="1">
    <citation type="journal article" date="2018" name="Environ. Microbiol.">
        <title>Genomes of ubiquitous marine and hypersaline Hydrogenovibrio, Thiomicrorhabdus and Thiomicrospira spp. encode a diversity of mechanisms to sustain chemolithoautotrophy in heterogeneous environments.</title>
        <authorList>
            <person name="Scott K.M."/>
            <person name="Williams J."/>
            <person name="Porter C.M.B."/>
            <person name="Russel S."/>
            <person name="Harmer T.L."/>
            <person name="Paul J.H."/>
            <person name="Antonen K.M."/>
            <person name="Bridges M.K."/>
            <person name="Camper G.J."/>
            <person name="Campla C.K."/>
            <person name="Casella L.G."/>
            <person name="Chase E."/>
            <person name="Conrad J.W."/>
            <person name="Cruz M.C."/>
            <person name="Dunlap D.S."/>
            <person name="Duran L."/>
            <person name="Fahsbender E.M."/>
            <person name="Goldsmith D.B."/>
            <person name="Keeley R.F."/>
            <person name="Kondoff M.R."/>
            <person name="Kussy B.I."/>
            <person name="Lane M.K."/>
            <person name="Lawler S."/>
            <person name="Leigh B.A."/>
            <person name="Lewis C."/>
            <person name="Lostal L.M."/>
            <person name="Marking D."/>
            <person name="Mancera P.A."/>
            <person name="McClenthan E.C."/>
            <person name="McIntyre E.A."/>
            <person name="Mine J.A."/>
            <person name="Modi S."/>
            <person name="Moore B.D."/>
            <person name="Morgan W.A."/>
            <person name="Nelson K.M."/>
            <person name="Nguyen K.N."/>
            <person name="Ogburn N."/>
            <person name="Parrino D.G."/>
            <person name="Pedapudi A.D."/>
            <person name="Pelham R.P."/>
            <person name="Preece A.M."/>
            <person name="Rampersad E.A."/>
            <person name="Richardson J.C."/>
            <person name="Rodgers C.M."/>
            <person name="Schaffer B.L."/>
            <person name="Sheridan N.E."/>
            <person name="Solone M.R."/>
            <person name="Staley Z.R."/>
            <person name="Tabuchi M."/>
            <person name="Waide R.J."/>
            <person name="Wanjugi P.W."/>
            <person name="Young S."/>
            <person name="Clum A."/>
            <person name="Daum C."/>
            <person name="Huntemann M."/>
            <person name="Ivanova N."/>
            <person name="Kyrpides N."/>
            <person name="Mikhailova N."/>
            <person name="Palaniappan K."/>
            <person name="Pillay M."/>
            <person name="Reddy T.B.K."/>
            <person name="Shapiro N."/>
            <person name="Stamatis D."/>
            <person name="Varghese N."/>
            <person name="Woyke T."/>
            <person name="Boden R."/>
            <person name="Freyermuth S.K."/>
            <person name="Kerfeld C.A."/>
        </authorList>
    </citation>
    <scope>NUCLEOTIDE SEQUENCE [LARGE SCALE GENOMIC DNA]</scope>
    <source>
        <strain evidence="2 3">JR-2</strain>
    </source>
</reference>
<feature type="transmembrane region" description="Helical" evidence="1">
    <location>
        <begin position="77"/>
        <end position="97"/>
    </location>
</feature>
<keyword evidence="1" id="KW-1133">Transmembrane helix</keyword>
<dbReference type="RefSeq" id="WP_128385225.1">
    <property type="nucleotide sequence ID" value="NZ_CP035033.1"/>
</dbReference>
<dbReference type="AlphaFoldDB" id="A0A410H508"/>
<dbReference type="Proteomes" id="UP000285478">
    <property type="component" value="Chromosome"/>
</dbReference>
<gene>
    <name evidence="2" type="ORF">EPV75_09490</name>
</gene>
<evidence type="ECO:0000313" key="3">
    <source>
        <dbReference type="Proteomes" id="UP000285478"/>
    </source>
</evidence>
<dbReference type="EMBL" id="CP035033">
    <property type="protein sequence ID" value="QAB15890.1"/>
    <property type="molecule type" value="Genomic_DNA"/>
</dbReference>
<organism evidence="2 3">
    <name type="scientific">Hydrogenovibrio thermophilus</name>
    <dbReference type="NCBI Taxonomy" id="265883"/>
    <lineage>
        <taxon>Bacteria</taxon>
        <taxon>Pseudomonadati</taxon>
        <taxon>Pseudomonadota</taxon>
        <taxon>Gammaproteobacteria</taxon>
        <taxon>Thiotrichales</taxon>
        <taxon>Piscirickettsiaceae</taxon>
        <taxon>Hydrogenovibrio</taxon>
    </lineage>
</organism>
<evidence type="ECO:0000313" key="2">
    <source>
        <dbReference type="EMBL" id="QAB15890.1"/>
    </source>
</evidence>